<dbReference type="Proteomes" id="UP000789572">
    <property type="component" value="Unassembled WGS sequence"/>
</dbReference>
<proteinExistence type="predicted"/>
<organism evidence="1 2">
    <name type="scientific">Paraglomus occultum</name>
    <dbReference type="NCBI Taxonomy" id="144539"/>
    <lineage>
        <taxon>Eukaryota</taxon>
        <taxon>Fungi</taxon>
        <taxon>Fungi incertae sedis</taxon>
        <taxon>Mucoromycota</taxon>
        <taxon>Glomeromycotina</taxon>
        <taxon>Glomeromycetes</taxon>
        <taxon>Paraglomerales</taxon>
        <taxon>Paraglomeraceae</taxon>
        <taxon>Paraglomus</taxon>
    </lineage>
</organism>
<keyword evidence="2" id="KW-1185">Reference proteome</keyword>
<name>A0A9N9E381_9GLOM</name>
<dbReference type="EMBL" id="CAJVPJ010005668">
    <property type="protein sequence ID" value="CAG8663290.1"/>
    <property type="molecule type" value="Genomic_DNA"/>
</dbReference>
<evidence type="ECO:0000313" key="2">
    <source>
        <dbReference type="Proteomes" id="UP000789572"/>
    </source>
</evidence>
<dbReference type="AlphaFoldDB" id="A0A9N9E381"/>
<comment type="caution">
    <text evidence="1">The sequence shown here is derived from an EMBL/GenBank/DDBJ whole genome shotgun (WGS) entry which is preliminary data.</text>
</comment>
<reference evidence="1" key="1">
    <citation type="submission" date="2021-06" db="EMBL/GenBank/DDBJ databases">
        <authorList>
            <person name="Kallberg Y."/>
            <person name="Tangrot J."/>
            <person name="Rosling A."/>
        </authorList>
    </citation>
    <scope>NUCLEOTIDE SEQUENCE</scope>
    <source>
        <strain evidence="1">IA702</strain>
    </source>
</reference>
<evidence type="ECO:0000313" key="1">
    <source>
        <dbReference type="EMBL" id="CAG8663290.1"/>
    </source>
</evidence>
<protein>
    <submittedName>
        <fullName evidence="1">2600_t:CDS:1</fullName>
    </submittedName>
</protein>
<accession>A0A9N9E381</accession>
<feature type="non-terminal residue" evidence="1">
    <location>
        <position position="41"/>
    </location>
</feature>
<sequence>MARTQERIEAALRRIAAAEEAEQAVFREFQRMRERQERRDE</sequence>
<gene>
    <name evidence="1" type="ORF">POCULU_LOCUS10567</name>
</gene>